<protein>
    <submittedName>
        <fullName evidence="1">Uncharacterized protein</fullName>
    </submittedName>
</protein>
<organism evidence="1 2">
    <name type="scientific">Marivita hallyeonensis</name>
    <dbReference type="NCBI Taxonomy" id="996342"/>
    <lineage>
        <taxon>Bacteria</taxon>
        <taxon>Pseudomonadati</taxon>
        <taxon>Pseudomonadota</taxon>
        <taxon>Alphaproteobacteria</taxon>
        <taxon>Rhodobacterales</taxon>
        <taxon>Roseobacteraceae</taxon>
        <taxon>Marivita</taxon>
    </lineage>
</organism>
<evidence type="ECO:0000313" key="2">
    <source>
        <dbReference type="Proteomes" id="UP000184221"/>
    </source>
</evidence>
<dbReference type="AlphaFoldDB" id="A0A1M5MYY6"/>
<dbReference type="OrthoDB" id="7827442at2"/>
<evidence type="ECO:0000313" key="1">
    <source>
        <dbReference type="EMBL" id="SHG82498.1"/>
    </source>
</evidence>
<dbReference type="Proteomes" id="UP000184221">
    <property type="component" value="Unassembled WGS sequence"/>
</dbReference>
<dbReference type="STRING" id="996342.SAMN05443551_0709"/>
<name>A0A1M5MYY6_9RHOB</name>
<dbReference type="EMBL" id="FQXC01000001">
    <property type="protein sequence ID" value="SHG82498.1"/>
    <property type="molecule type" value="Genomic_DNA"/>
</dbReference>
<dbReference type="RefSeq" id="WP_072776100.1">
    <property type="nucleotide sequence ID" value="NZ_FQXC01000001.1"/>
</dbReference>
<accession>A0A1M5MYY6</accession>
<sequence>MKWILGIALCVVAGITVAVFWIQREIIDVATDPPRTLPPRATQVQVTATAEDVRRALLAAGLNEKPVLGDTGVAAHLARLERAQVSPASLLEYAEDLTTLSNVSAAYGRAIPSAFWDVETPALAKDGWTPLAIVAHLADERGRPYLNVLSQAYARFYAYRAGGNPDDTALDAAFDILDVSHAYILSLPEDRRLEHGPKLRSIEAATLMSWQTLVAGTTRRIPGLGRPVFDHGYVGRFSVKTIYQYDAAKPMSVGEVWGVSGFHERFVGPPQNNNQVEHLTVSALLQAVAGTPVALLDALELEKAAVGQSSQEEARADIALNNAIKEHLLPTLFDDFITASYNLKASLQD</sequence>
<gene>
    <name evidence="1" type="ORF">SAMN05443551_0709</name>
</gene>
<reference evidence="1 2" key="1">
    <citation type="submission" date="2016-11" db="EMBL/GenBank/DDBJ databases">
        <authorList>
            <person name="Jaros S."/>
            <person name="Januszkiewicz K."/>
            <person name="Wedrychowicz H."/>
        </authorList>
    </citation>
    <scope>NUCLEOTIDE SEQUENCE [LARGE SCALE GENOMIC DNA]</scope>
    <source>
        <strain evidence="1 2">DSM 29431</strain>
    </source>
</reference>
<keyword evidence="2" id="KW-1185">Reference proteome</keyword>
<proteinExistence type="predicted"/>